<evidence type="ECO:0000259" key="3">
    <source>
        <dbReference type="Pfam" id="PF09976"/>
    </source>
</evidence>
<dbReference type="InterPro" id="IPR011990">
    <property type="entry name" value="TPR-like_helical_dom_sf"/>
</dbReference>
<dbReference type="PROSITE" id="PS50005">
    <property type="entry name" value="TPR"/>
    <property type="match status" value="1"/>
</dbReference>
<dbReference type="SUPFAM" id="SSF48452">
    <property type="entry name" value="TPR-like"/>
    <property type="match status" value="1"/>
</dbReference>
<dbReference type="InterPro" id="IPR036249">
    <property type="entry name" value="Thioredoxin-like_sf"/>
</dbReference>
<organism evidence="4 5">
    <name type="scientific">Thermodesulfatator autotrophicus</name>
    <dbReference type="NCBI Taxonomy" id="1795632"/>
    <lineage>
        <taxon>Bacteria</taxon>
        <taxon>Pseudomonadati</taxon>
        <taxon>Thermodesulfobacteriota</taxon>
        <taxon>Thermodesulfobacteria</taxon>
        <taxon>Thermodesulfobacteriales</taxon>
        <taxon>Thermodesulfatatoraceae</taxon>
        <taxon>Thermodesulfatator</taxon>
    </lineage>
</organism>
<dbReference type="Pfam" id="PF09976">
    <property type="entry name" value="TPR_21"/>
    <property type="match status" value="1"/>
</dbReference>
<reference evidence="4 5" key="1">
    <citation type="submission" date="2016-02" db="EMBL/GenBank/DDBJ databases">
        <title>Draft genome sequence of Thermodesulfatator sp. S606.</title>
        <authorList>
            <person name="Lai Q."/>
            <person name="Cao J."/>
            <person name="Dupont S."/>
            <person name="Shao Z."/>
            <person name="Jebbar M."/>
            <person name="Alain K."/>
        </authorList>
    </citation>
    <scope>NUCLEOTIDE SEQUENCE [LARGE SCALE GENOMIC DNA]</scope>
    <source>
        <strain evidence="4 5">S606</strain>
    </source>
</reference>
<dbReference type="PANTHER" id="PTHR42852">
    <property type="entry name" value="THIOL:DISULFIDE INTERCHANGE PROTEIN DSBE"/>
    <property type="match status" value="1"/>
</dbReference>
<dbReference type="InterPro" id="IPR000866">
    <property type="entry name" value="AhpC/TSA"/>
</dbReference>
<dbReference type="InterPro" id="IPR050553">
    <property type="entry name" value="Thioredoxin_ResA/DsbE_sf"/>
</dbReference>
<feature type="domain" description="Ancillary SecYEG translocon subunit/Cell division coordinator CpoB TPR" evidence="3">
    <location>
        <begin position="227"/>
        <end position="328"/>
    </location>
</feature>
<evidence type="ECO:0000256" key="1">
    <source>
        <dbReference type="PROSITE-ProRule" id="PRU00339"/>
    </source>
</evidence>
<sequence>MSRLFKLGLILLIIFKGFPSNKSWSFPYRNIKKDTTIPNFCVYTLEDNKFCIESLKGYISVILFWGADSDIKEKRSIKVLQSFKNYYKDWEQKKIKLVAINTQKDPIDKIKKIIKENELEFPVFIDKDQDAYQKLGIYILPSVLILDKNSKIIDGIGYTKNLAQKTNIVLLALTGDKKHTQKPKKQKPENQRKAERHLNFAITLIKRGLEERAITEIKKALKIYPNYYKARIILGCLYYKKGKLELATKELEESLKHEKSTKGVICLAKIKAEQGKLEEAITELKRISITNNPDVLFLLGNIYEKKGEIAKAATYYRKAYEKIKKQSNENIF</sequence>
<protein>
    <recommendedName>
        <fullName evidence="6">Alkyl hydroperoxide reductase subunit C/ Thiol specific antioxidant domain-containing protein</fullName>
    </recommendedName>
</protein>
<feature type="repeat" description="TPR" evidence="1">
    <location>
        <begin position="293"/>
        <end position="326"/>
    </location>
</feature>
<dbReference type="SUPFAM" id="SSF52833">
    <property type="entry name" value="Thioredoxin-like"/>
    <property type="match status" value="1"/>
</dbReference>
<name>A0A177E5A6_9BACT</name>
<dbReference type="GO" id="GO:0016209">
    <property type="term" value="F:antioxidant activity"/>
    <property type="evidence" value="ECO:0007669"/>
    <property type="project" value="InterPro"/>
</dbReference>
<evidence type="ECO:0000313" key="5">
    <source>
        <dbReference type="Proteomes" id="UP000076964"/>
    </source>
</evidence>
<dbReference type="RefSeq" id="WP_068544036.1">
    <property type="nucleotide sequence ID" value="NZ_LSFI01000095.1"/>
</dbReference>
<gene>
    <name evidence="4" type="ORF">TH606_11040</name>
</gene>
<dbReference type="InterPro" id="IPR018704">
    <property type="entry name" value="SecYEG/CpoB_TPR"/>
</dbReference>
<dbReference type="Gene3D" id="3.40.30.10">
    <property type="entry name" value="Glutaredoxin"/>
    <property type="match status" value="1"/>
</dbReference>
<dbReference type="Pfam" id="PF00578">
    <property type="entry name" value="AhpC-TSA"/>
    <property type="match status" value="1"/>
</dbReference>
<proteinExistence type="predicted"/>
<dbReference type="Gene3D" id="1.25.40.10">
    <property type="entry name" value="Tetratricopeptide repeat domain"/>
    <property type="match status" value="1"/>
</dbReference>
<dbReference type="AlphaFoldDB" id="A0A177E5A6"/>
<keyword evidence="1" id="KW-0802">TPR repeat</keyword>
<dbReference type="STRING" id="1795632.TH606_11040"/>
<dbReference type="SMART" id="SM00028">
    <property type="entry name" value="TPR"/>
    <property type="match status" value="3"/>
</dbReference>
<evidence type="ECO:0000313" key="4">
    <source>
        <dbReference type="EMBL" id="OAG26681.1"/>
    </source>
</evidence>
<dbReference type="EMBL" id="LSFI01000095">
    <property type="protein sequence ID" value="OAG26681.1"/>
    <property type="molecule type" value="Genomic_DNA"/>
</dbReference>
<accession>A0A177E5A6</accession>
<dbReference type="OrthoDB" id="9809746at2"/>
<feature type="domain" description="Alkyl hydroperoxide reductase subunit C/ Thiol specific antioxidant" evidence="2">
    <location>
        <begin position="36"/>
        <end position="152"/>
    </location>
</feature>
<dbReference type="Proteomes" id="UP000076964">
    <property type="component" value="Unassembled WGS sequence"/>
</dbReference>
<keyword evidence="5" id="KW-1185">Reference proteome</keyword>
<dbReference type="PANTHER" id="PTHR42852:SF17">
    <property type="entry name" value="THIOREDOXIN-LIKE PROTEIN HI_1115"/>
    <property type="match status" value="1"/>
</dbReference>
<evidence type="ECO:0000259" key="2">
    <source>
        <dbReference type="Pfam" id="PF00578"/>
    </source>
</evidence>
<evidence type="ECO:0008006" key="6">
    <source>
        <dbReference type="Google" id="ProtNLM"/>
    </source>
</evidence>
<dbReference type="InterPro" id="IPR019734">
    <property type="entry name" value="TPR_rpt"/>
</dbReference>
<comment type="caution">
    <text evidence="4">The sequence shown here is derived from an EMBL/GenBank/DDBJ whole genome shotgun (WGS) entry which is preliminary data.</text>
</comment>
<dbReference type="GO" id="GO:0016491">
    <property type="term" value="F:oxidoreductase activity"/>
    <property type="evidence" value="ECO:0007669"/>
    <property type="project" value="InterPro"/>
</dbReference>